<dbReference type="AlphaFoldDB" id="A0A367S1E9"/>
<dbReference type="EMBL" id="LXQD01000023">
    <property type="protein sequence ID" value="RCJ41262.1"/>
    <property type="molecule type" value="Genomic_DNA"/>
</dbReference>
<evidence type="ECO:0000313" key="2">
    <source>
        <dbReference type="EMBL" id="RCJ41262.1"/>
    </source>
</evidence>
<keyword evidence="3" id="KW-1185">Reference proteome</keyword>
<sequence length="506" mass="57224">MADLETLINELPKLFHRLNLTIGNSHEIMQQIIVINNVQEQLRNIQKLITQELRFAQVKHKSVSTLLRLGTVASLLKSSAYLLDTAINNRVIFIAEKFGNPETEITLTDLQIKIECWMEWGDLLQAMAADILSDSQLVKQLNSDINYPSLPAKFQEIEEILGMKLAFGNSKVLQKQVPRISNIPEEILQAQQRLNYINNTIKNSQNLLTILLGVSSFCGQSGFTLEWLEDDHELIISCDGKFQELTDILNDCELFQEKVDSLLLQANSLKEKAEQCTINLEQERNKKQDNKNKTGVVPHVLGEKPPKLFKLGRLTLVIVSSLAVLGFGGWIGKDKITHIQQNSLSLNQEENAVANFKSALKLGMEASDLVQKPPHPLIVWQQAETKWQQAIKLLATIPKGTSVFEQAQKKLARYRLNYTAISEKALNEKQAVANWQLAQKLATEATFFVQNSPRSVLVWQQARDKWQQAIDLLETIPENTFISKQAKETLPSYKTNYAAMSAIIKD</sequence>
<dbReference type="Proteomes" id="UP000252107">
    <property type="component" value="Unassembled WGS sequence"/>
</dbReference>
<evidence type="ECO:0000313" key="3">
    <source>
        <dbReference type="Proteomes" id="UP000252107"/>
    </source>
</evidence>
<comment type="caution">
    <text evidence="2">The sequence shown here is derived from an EMBL/GenBank/DDBJ whole genome shotgun (WGS) entry which is preliminary data.</text>
</comment>
<evidence type="ECO:0000256" key="1">
    <source>
        <dbReference type="SAM" id="Coils"/>
    </source>
</evidence>
<reference evidence="2" key="1">
    <citation type="submission" date="2016-04" db="EMBL/GenBank/DDBJ databases">
        <authorList>
            <person name="Tabuchi Yagui T.R."/>
        </authorList>
    </citation>
    <scope>NUCLEOTIDE SEQUENCE [LARGE SCALE GENOMIC DNA]</scope>
    <source>
        <strain evidence="2">NIES-26</strain>
    </source>
</reference>
<accession>A0A367S1E9</accession>
<name>A0A367S1E9_9NOSO</name>
<proteinExistence type="predicted"/>
<organism evidence="2 3">
    <name type="scientific">Nostoc minutum NIES-26</name>
    <dbReference type="NCBI Taxonomy" id="1844469"/>
    <lineage>
        <taxon>Bacteria</taxon>
        <taxon>Bacillati</taxon>
        <taxon>Cyanobacteriota</taxon>
        <taxon>Cyanophyceae</taxon>
        <taxon>Nostocales</taxon>
        <taxon>Nostocaceae</taxon>
        <taxon>Nostoc</taxon>
    </lineage>
</organism>
<feature type="coiled-coil region" evidence="1">
    <location>
        <begin position="252"/>
        <end position="293"/>
    </location>
</feature>
<gene>
    <name evidence="2" type="ORF">A6770_09310</name>
</gene>
<protein>
    <submittedName>
        <fullName evidence="2">Uncharacterized protein</fullName>
    </submittedName>
</protein>
<keyword evidence="1" id="KW-0175">Coiled coil</keyword>